<sequence length="85" mass="9397">MIDYIGDVGEFVEIRGCGDLIGYCCCGEEDELLVVDGPVFSDVEESDGDGEERHDFDDDGGCERIAIDEGYHGGWIKGMKKMKKK</sequence>
<dbReference type="EMBL" id="DF973919">
    <property type="protein sequence ID" value="GAU42446.1"/>
    <property type="molecule type" value="Genomic_DNA"/>
</dbReference>
<proteinExistence type="predicted"/>
<protein>
    <submittedName>
        <fullName evidence="1">Uncharacterized protein</fullName>
    </submittedName>
</protein>
<dbReference type="OrthoDB" id="10487841at2759"/>
<evidence type="ECO:0000313" key="2">
    <source>
        <dbReference type="Proteomes" id="UP000242715"/>
    </source>
</evidence>
<reference evidence="2" key="1">
    <citation type="journal article" date="2017" name="Front. Plant Sci.">
        <title>Climate Clever Clovers: New Paradigm to Reduce the Environmental Footprint of Ruminants by Breeding Low Methanogenic Forages Utilizing Haplotype Variation.</title>
        <authorList>
            <person name="Kaur P."/>
            <person name="Appels R."/>
            <person name="Bayer P.E."/>
            <person name="Keeble-Gagnere G."/>
            <person name="Wang J."/>
            <person name="Hirakawa H."/>
            <person name="Shirasawa K."/>
            <person name="Vercoe P."/>
            <person name="Stefanova K."/>
            <person name="Durmic Z."/>
            <person name="Nichols P."/>
            <person name="Revell C."/>
            <person name="Isobe S.N."/>
            <person name="Edwards D."/>
            <person name="Erskine W."/>
        </authorList>
    </citation>
    <scope>NUCLEOTIDE SEQUENCE [LARGE SCALE GENOMIC DNA]</scope>
    <source>
        <strain evidence="2">cv. Daliak</strain>
    </source>
</reference>
<name>A0A2Z6NF69_TRISU</name>
<dbReference type="AlphaFoldDB" id="A0A2Z6NF69"/>
<dbReference type="Proteomes" id="UP000242715">
    <property type="component" value="Unassembled WGS sequence"/>
</dbReference>
<accession>A0A2Z6NF69</accession>
<organism evidence="1 2">
    <name type="scientific">Trifolium subterraneum</name>
    <name type="common">Subterranean clover</name>
    <dbReference type="NCBI Taxonomy" id="3900"/>
    <lineage>
        <taxon>Eukaryota</taxon>
        <taxon>Viridiplantae</taxon>
        <taxon>Streptophyta</taxon>
        <taxon>Embryophyta</taxon>
        <taxon>Tracheophyta</taxon>
        <taxon>Spermatophyta</taxon>
        <taxon>Magnoliopsida</taxon>
        <taxon>eudicotyledons</taxon>
        <taxon>Gunneridae</taxon>
        <taxon>Pentapetalae</taxon>
        <taxon>rosids</taxon>
        <taxon>fabids</taxon>
        <taxon>Fabales</taxon>
        <taxon>Fabaceae</taxon>
        <taxon>Papilionoideae</taxon>
        <taxon>50 kb inversion clade</taxon>
        <taxon>NPAAA clade</taxon>
        <taxon>Hologalegina</taxon>
        <taxon>IRL clade</taxon>
        <taxon>Trifolieae</taxon>
        <taxon>Trifolium</taxon>
    </lineage>
</organism>
<gene>
    <name evidence="1" type="ORF">TSUD_247880</name>
</gene>
<evidence type="ECO:0000313" key="1">
    <source>
        <dbReference type="EMBL" id="GAU42446.1"/>
    </source>
</evidence>
<keyword evidence="2" id="KW-1185">Reference proteome</keyword>